<evidence type="ECO:0000313" key="2">
    <source>
        <dbReference type="EMBL" id="OGC87738.1"/>
    </source>
</evidence>
<dbReference type="InterPro" id="IPR052159">
    <property type="entry name" value="Competence_DNA_uptake"/>
</dbReference>
<comment type="caution">
    <text evidence="2">The sequence shown here is derived from an EMBL/GenBank/DDBJ whole genome shotgun (WGS) entry which is preliminary data.</text>
</comment>
<dbReference type="SUPFAM" id="SSF56281">
    <property type="entry name" value="Metallo-hydrolase/oxidoreductase"/>
    <property type="match status" value="1"/>
</dbReference>
<evidence type="ECO:0000313" key="3">
    <source>
        <dbReference type="Proteomes" id="UP000178585"/>
    </source>
</evidence>
<dbReference type="PANTHER" id="PTHR30619">
    <property type="entry name" value="DNA INTERNALIZATION/COMPETENCE PROTEIN COMEC/REC2"/>
    <property type="match status" value="1"/>
</dbReference>
<dbReference type="EMBL" id="MEWZ01000001">
    <property type="protein sequence ID" value="OGC87738.1"/>
    <property type="molecule type" value="Genomic_DNA"/>
</dbReference>
<dbReference type="CDD" id="cd07731">
    <property type="entry name" value="ComA-like_MBL-fold"/>
    <property type="match status" value="1"/>
</dbReference>
<dbReference type="SMART" id="SM00849">
    <property type="entry name" value="Lactamase_B"/>
    <property type="match status" value="1"/>
</dbReference>
<dbReference type="PANTHER" id="PTHR30619:SF1">
    <property type="entry name" value="RECOMBINATION PROTEIN 2"/>
    <property type="match status" value="1"/>
</dbReference>
<name>A0A1F4Y1M6_9BACT</name>
<gene>
    <name evidence="2" type="ORF">A2949_00545</name>
</gene>
<reference evidence="2 3" key="1">
    <citation type="journal article" date="2016" name="Nat. Commun.">
        <title>Thousands of microbial genomes shed light on interconnected biogeochemical processes in an aquifer system.</title>
        <authorList>
            <person name="Anantharaman K."/>
            <person name="Brown C.T."/>
            <person name="Hug L.A."/>
            <person name="Sharon I."/>
            <person name="Castelle C.J."/>
            <person name="Probst A.J."/>
            <person name="Thomas B.C."/>
            <person name="Singh A."/>
            <person name="Wilkins M.J."/>
            <person name="Karaoz U."/>
            <person name="Brodie E.L."/>
            <person name="Williams K.H."/>
            <person name="Hubbard S.S."/>
            <person name="Banfield J.F."/>
        </authorList>
    </citation>
    <scope>NUCLEOTIDE SEQUENCE [LARGE SCALE GENOMIC DNA]</scope>
</reference>
<organism evidence="2 3">
    <name type="scientific">Candidatus Adlerbacteria bacterium RIFCSPLOWO2_01_FULL_54_21b</name>
    <dbReference type="NCBI Taxonomy" id="1797245"/>
    <lineage>
        <taxon>Bacteria</taxon>
        <taxon>Candidatus Adleribacteriota</taxon>
    </lineage>
</organism>
<evidence type="ECO:0000259" key="1">
    <source>
        <dbReference type="SMART" id="SM00849"/>
    </source>
</evidence>
<accession>A0A1F4Y1M6</accession>
<dbReference type="Gene3D" id="3.60.15.10">
    <property type="entry name" value="Ribonuclease Z/Hydroxyacylglutathione hydrolase-like"/>
    <property type="match status" value="1"/>
</dbReference>
<sequence length="299" mass="31529">MRSPVFAKHMPFYVAAVLAVFCAGVWSAVYVQAPFAFAQHPPQLLFAVLDVGQGDALYIESPTGVQVLVDGGPGDALLRALPGVMPALDRSIDAIIETHPDADHIGGFVGFLQRYEVGVFISPGIPKSTATARALEQEVSEFAVPRVIARRGMSLDIGGGARLDILYPDHDVSNVPSDKVNEGGIVVRLVYGQSEALLMADVGKGVETQLLLLDGEALHSDILKVGHHGSRFSSGEEFVTAVSPTVALISVGAKNTYGHPTQAALAALQNVGANILRTDQKGTIRCFSDGAAFQCAGER</sequence>
<dbReference type="AlphaFoldDB" id="A0A1F4Y1M6"/>
<dbReference type="Pfam" id="PF00753">
    <property type="entry name" value="Lactamase_B"/>
    <property type="match status" value="1"/>
</dbReference>
<feature type="domain" description="Metallo-beta-lactamase" evidence="1">
    <location>
        <begin position="53"/>
        <end position="253"/>
    </location>
</feature>
<proteinExistence type="predicted"/>
<protein>
    <recommendedName>
        <fullName evidence="1">Metallo-beta-lactamase domain-containing protein</fullName>
    </recommendedName>
</protein>
<dbReference type="STRING" id="1797245.A2949_00545"/>
<dbReference type="InterPro" id="IPR001279">
    <property type="entry name" value="Metallo-B-lactamas"/>
</dbReference>
<dbReference type="InterPro" id="IPR036866">
    <property type="entry name" value="RibonucZ/Hydroxyglut_hydro"/>
</dbReference>
<dbReference type="InterPro" id="IPR035681">
    <property type="entry name" value="ComA-like_MBL"/>
</dbReference>
<dbReference type="Proteomes" id="UP000178585">
    <property type="component" value="Unassembled WGS sequence"/>
</dbReference>